<dbReference type="AlphaFoldDB" id="A0A9Q0GVD7"/>
<feature type="transmembrane region" description="Helical" evidence="1">
    <location>
        <begin position="281"/>
        <end position="298"/>
    </location>
</feature>
<dbReference type="PANTHER" id="PTHR31963:SF16">
    <property type="entry name" value="OS06G0635200 PROTEIN"/>
    <property type="match status" value="1"/>
</dbReference>
<dbReference type="PANTHER" id="PTHR31963">
    <property type="entry name" value="RAS GUANINE NUCLEOTIDE EXCHANGE FACTOR K"/>
    <property type="match status" value="1"/>
</dbReference>
<dbReference type="EMBL" id="JAMYWD010000012">
    <property type="protein sequence ID" value="KAJ4952374.1"/>
    <property type="molecule type" value="Genomic_DNA"/>
</dbReference>
<dbReference type="Proteomes" id="UP001141806">
    <property type="component" value="Unassembled WGS sequence"/>
</dbReference>
<dbReference type="InterPro" id="IPR021924">
    <property type="entry name" value="DUF3537"/>
</dbReference>
<protein>
    <submittedName>
        <fullName evidence="2">Uncharacterized protein</fullName>
    </submittedName>
</protein>
<keyword evidence="1" id="KW-0472">Membrane</keyword>
<accession>A0A9Q0GVD7</accession>
<evidence type="ECO:0000313" key="2">
    <source>
        <dbReference type="EMBL" id="KAJ4952374.1"/>
    </source>
</evidence>
<feature type="transmembrane region" description="Helical" evidence="1">
    <location>
        <begin position="189"/>
        <end position="209"/>
    </location>
</feature>
<keyword evidence="1" id="KW-0812">Transmembrane</keyword>
<dbReference type="Pfam" id="PF12056">
    <property type="entry name" value="DUF3537"/>
    <property type="match status" value="1"/>
</dbReference>
<evidence type="ECO:0000313" key="3">
    <source>
        <dbReference type="Proteomes" id="UP001141806"/>
    </source>
</evidence>
<feature type="transmembrane region" description="Helical" evidence="1">
    <location>
        <begin position="146"/>
        <end position="168"/>
    </location>
</feature>
<evidence type="ECO:0000256" key="1">
    <source>
        <dbReference type="SAM" id="Phobius"/>
    </source>
</evidence>
<sequence>MENGSYNIKPPIEETRAETKGVCKGPAAASNTVIPGVAAAVVSNTVVSNRAINYKPQLTPVSPAQTNISAYDNNQAGHTCWNHLGSTKFKLKLLRAFVNTCLLLIRWFYNSPLNVISAVKSTTRIINGETIDNAQLWWTWFHSSSWAAFIILQFLPNVLIIVSIYMVIPSIVPYPSMFEHLTVSGAQMAALLKMVCFFLVNLALLRALVESSLESAYKIWWYSSGASRILILGNKIVSNVVACTMELYSWLYRTSFIFMILVLFWLLCYRPILWLQYFAEVFQIGGILIIIIVLQALVHGEGFSLEEAS</sequence>
<name>A0A9Q0GVD7_9MAGN</name>
<reference evidence="2" key="1">
    <citation type="journal article" date="2023" name="Plant J.">
        <title>The genome of the king protea, Protea cynaroides.</title>
        <authorList>
            <person name="Chang J."/>
            <person name="Duong T.A."/>
            <person name="Schoeman C."/>
            <person name="Ma X."/>
            <person name="Roodt D."/>
            <person name="Barker N."/>
            <person name="Li Z."/>
            <person name="Van de Peer Y."/>
            <person name="Mizrachi E."/>
        </authorList>
    </citation>
    <scope>NUCLEOTIDE SEQUENCE</scope>
    <source>
        <tissue evidence="2">Young leaves</tissue>
    </source>
</reference>
<keyword evidence="3" id="KW-1185">Reference proteome</keyword>
<gene>
    <name evidence="2" type="ORF">NE237_029206</name>
</gene>
<dbReference type="OrthoDB" id="1689567at2759"/>
<organism evidence="2 3">
    <name type="scientific">Protea cynaroides</name>
    <dbReference type="NCBI Taxonomy" id="273540"/>
    <lineage>
        <taxon>Eukaryota</taxon>
        <taxon>Viridiplantae</taxon>
        <taxon>Streptophyta</taxon>
        <taxon>Embryophyta</taxon>
        <taxon>Tracheophyta</taxon>
        <taxon>Spermatophyta</taxon>
        <taxon>Magnoliopsida</taxon>
        <taxon>Proteales</taxon>
        <taxon>Proteaceae</taxon>
        <taxon>Protea</taxon>
    </lineage>
</organism>
<keyword evidence="1" id="KW-1133">Transmembrane helix</keyword>
<proteinExistence type="predicted"/>
<comment type="caution">
    <text evidence="2">The sequence shown here is derived from an EMBL/GenBank/DDBJ whole genome shotgun (WGS) entry which is preliminary data.</text>
</comment>
<feature type="transmembrane region" description="Helical" evidence="1">
    <location>
        <begin position="250"/>
        <end position="269"/>
    </location>
</feature>